<dbReference type="PROSITE" id="PS50865">
    <property type="entry name" value="ZF_MYND_2"/>
    <property type="match status" value="1"/>
</dbReference>
<evidence type="ECO:0000259" key="6">
    <source>
        <dbReference type="PROSITE" id="PS50865"/>
    </source>
</evidence>
<dbReference type="PROSITE" id="PS01360">
    <property type="entry name" value="ZF_MYND_1"/>
    <property type="match status" value="1"/>
</dbReference>
<protein>
    <recommendedName>
        <fullName evidence="6">MYND-type domain-containing protein</fullName>
    </recommendedName>
</protein>
<gene>
    <name evidence="7" type="ORF">GYMLUDRAFT_98035</name>
</gene>
<evidence type="ECO:0000256" key="2">
    <source>
        <dbReference type="ARBA" id="ARBA00022771"/>
    </source>
</evidence>
<dbReference type="OrthoDB" id="3145515at2759"/>
<evidence type="ECO:0000313" key="7">
    <source>
        <dbReference type="EMBL" id="KIK58560.1"/>
    </source>
</evidence>
<evidence type="ECO:0000313" key="8">
    <source>
        <dbReference type="Proteomes" id="UP000053593"/>
    </source>
</evidence>
<dbReference type="InterPro" id="IPR002893">
    <property type="entry name" value="Znf_MYND"/>
</dbReference>
<keyword evidence="2 4" id="KW-0863">Zinc-finger</keyword>
<evidence type="ECO:0000256" key="1">
    <source>
        <dbReference type="ARBA" id="ARBA00022723"/>
    </source>
</evidence>
<feature type="compositionally biased region" description="Basic residues" evidence="5">
    <location>
        <begin position="1"/>
        <end position="19"/>
    </location>
</feature>
<evidence type="ECO:0000256" key="5">
    <source>
        <dbReference type="SAM" id="MobiDB-lite"/>
    </source>
</evidence>
<keyword evidence="8" id="KW-1185">Reference proteome</keyword>
<name>A0A0D0B5F5_9AGAR</name>
<evidence type="ECO:0000256" key="3">
    <source>
        <dbReference type="ARBA" id="ARBA00022833"/>
    </source>
</evidence>
<keyword evidence="1" id="KW-0479">Metal-binding</keyword>
<dbReference type="Gene3D" id="6.10.140.2220">
    <property type="match status" value="1"/>
</dbReference>
<dbReference type="AlphaFoldDB" id="A0A0D0B5F5"/>
<dbReference type="SUPFAM" id="SSF144232">
    <property type="entry name" value="HIT/MYND zinc finger-like"/>
    <property type="match status" value="1"/>
</dbReference>
<accession>A0A0D0B5F5</accession>
<organism evidence="7 8">
    <name type="scientific">Collybiopsis luxurians FD-317 M1</name>
    <dbReference type="NCBI Taxonomy" id="944289"/>
    <lineage>
        <taxon>Eukaryota</taxon>
        <taxon>Fungi</taxon>
        <taxon>Dikarya</taxon>
        <taxon>Basidiomycota</taxon>
        <taxon>Agaricomycotina</taxon>
        <taxon>Agaricomycetes</taxon>
        <taxon>Agaricomycetidae</taxon>
        <taxon>Agaricales</taxon>
        <taxon>Marasmiineae</taxon>
        <taxon>Omphalotaceae</taxon>
        <taxon>Collybiopsis</taxon>
        <taxon>Collybiopsis luxurians</taxon>
    </lineage>
</organism>
<dbReference type="Pfam" id="PF01753">
    <property type="entry name" value="zf-MYND"/>
    <property type="match status" value="1"/>
</dbReference>
<evidence type="ECO:0000256" key="4">
    <source>
        <dbReference type="PROSITE-ProRule" id="PRU00134"/>
    </source>
</evidence>
<dbReference type="EMBL" id="KN834784">
    <property type="protein sequence ID" value="KIK58560.1"/>
    <property type="molecule type" value="Genomic_DNA"/>
</dbReference>
<feature type="region of interest" description="Disordered" evidence="5">
    <location>
        <begin position="1"/>
        <end position="27"/>
    </location>
</feature>
<dbReference type="Proteomes" id="UP000053593">
    <property type="component" value="Unassembled WGS sequence"/>
</dbReference>
<dbReference type="GO" id="GO:0008270">
    <property type="term" value="F:zinc ion binding"/>
    <property type="evidence" value="ECO:0007669"/>
    <property type="project" value="UniProtKB-KW"/>
</dbReference>
<sequence>MGKKSKKSKKSGKKNKGKKAQQSYEDNFDPQEYLAEIFDYLKRHSPSTKDFLPPPVAVDDKAFDLIENLQLEVSDWLDGCLCDEDYEDYVFDTFLEFIHRDWPHLWKWLDAILRASWAAIPPIDPGLSIDEQTIRAQCHFRRDDLAWLTMKLFSHILQTSRQTFRADSVKDTLTVFSESPGFHFVLARTWIAAAEWKYGDVYSQSVAGGVFDYASDVKALDEDSARLLALALKDSFTEDGMSFNSFIASRISTVQQKFGTIHTISSGEVMHKEIRYILDAFSYVTQYCEDVFRDTLRPGNMGMFSCFMQLLSKVNDQSLKWEEIAVESSRFNCLRHLYGYFERCFKDAPWWIEKAISEGFLHALARTAVLLRHPRENNDYDGKTERAATPFYEIIPRILNTIRLYMIYPGIANKVVSAVERINKDKELSLIFFRNGLRIGAEWQAIEEVVSKEYNITMREVSRLQNYESACSNKACVSKKRLIEHKMCSKCHVTYYCSKECQQKHWAAHKRDCKKHVAKQQEGYAPAISDFDKAYIRATITQDSDVHLSDTIMTLIMQFGLELKDSSTKAEKVVVTVDYRVSPCLVTVGNENSVPPEYRAEVLRCTTNSVLCGIIPEAEKKAGYYIKDV</sequence>
<proteinExistence type="predicted"/>
<dbReference type="HOGENOM" id="CLU_434781_0_0_1"/>
<keyword evidence="3" id="KW-0862">Zinc</keyword>
<feature type="domain" description="MYND-type" evidence="6">
    <location>
        <begin position="468"/>
        <end position="513"/>
    </location>
</feature>
<reference evidence="7 8" key="1">
    <citation type="submission" date="2014-04" db="EMBL/GenBank/DDBJ databases">
        <title>Evolutionary Origins and Diversification of the Mycorrhizal Mutualists.</title>
        <authorList>
            <consortium name="DOE Joint Genome Institute"/>
            <consortium name="Mycorrhizal Genomics Consortium"/>
            <person name="Kohler A."/>
            <person name="Kuo A."/>
            <person name="Nagy L.G."/>
            <person name="Floudas D."/>
            <person name="Copeland A."/>
            <person name="Barry K.W."/>
            <person name="Cichocki N."/>
            <person name="Veneault-Fourrey C."/>
            <person name="LaButti K."/>
            <person name="Lindquist E.A."/>
            <person name="Lipzen A."/>
            <person name="Lundell T."/>
            <person name="Morin E."/>
            <person name="Murat C."/>
            <person name="Riley R."/>
            <person name="Ohm R."/>
            <person name="Sun H."/>
            <person name="Tunlid A."/>
            <person name="Henrissat B."/>
            <person name="Grigoriev I.V."/>
            <person name="Hibbett D.S."/>
            <person name="Martin F."/>
        </authorList>
    </citation>
    <scope>NUCLEOTIDE SEQUENCE [LARGE SCALE GENOMIC DNA]</scope>
    <source>
        <strain evidence="7 8">FD-317 M1</strain>
    </source>
</reference>